<dbReference type="Pfam" id="PF00534">
    <property type="entry name" value="Glycos_transf_1"/>
    <property type="match status" value="1"/>
</dbReference>
<reference evidence="6" key="2">
    <citation type="submission" date="2020-09" db="EMBL/GenBank/DDBJ databases">
        <authorList>
            <person name="Sun Q."/>
            <person name="Zhou Y."/>
        </authorList>
    </citation>
    <scope>NUCLEOTIDE SEQUENCE</scope>
    <source>
        <strain evidence="6">CGMCC 4.7308</strain>
    </source>
</reference>
<dbReference type="EMBL" id="BMNA01000002">
    <property type="protein sequence ID" value="GGL91424.1"/>
    <property type="molecule type" value="Genomic_DNA"/>
</dbReference>
<dbReference type="InterPro" id="IPR028098">
    <property type="entry name" value="Glyco_trans_4-like_N"/>
</dbReference>
<feature type="region of interest" description="Disordered" evidence="3">
    <location>
        <begin position="1"/>
        <end position="23"/>
    </location>
</feature>
<evidence type="ECO:0000256" key="2">
    <source>
        <dbReference type="ARBA" id="ARBA00022679"/>
    </source>
</evidence>
<organism evidence="6 7">
    <name type="scientific">Nakamurella endophytica</name>
    <dbReference type="NCBI Taxonomy" id="1748367"/>
    <lineage>
        <taxon>Bacteria</taxon>
        <taxon>Bacillati</taxon>
        <taxon>Actinomycetota</taxon>
        <taxon>Actinomycetes</taxon>
        <taxon>Nakamurellales</taxon>
        <taxon>Nakamurellaceae</taxon>
        <taxon>Nakamurella</taxon>
    </lineage>
</organism>
<reference evidence="6" key="1">
    <citation type="journal article" date="2014" name="Int. J. Syst. Evol. Microbiol.">
        <title>Complete genome sequence of Corynebacterium casei LMG S-19264T (=DSM 44701T), isolated from a smear-ripened cheese.</title>
        <authorList>
            <consortium name="US DOE Joint Genome Institute (JGI-PGF)"/>
            <person name="Walter F."/>
            <person name="Albersmeier A."/>
            <person name="Kalinowski J."/>
            <person name="Ruckert C."/>
        </authorList>
    </citation>
    <scope>NUCLEOTIDE SEQUENCE</scope>
    <source>
        <strain evidence="6">CGMCC 4.7308</strain>
    </source>
</reference>
<evidence type="ECO:0000256" key="3">
    <source>
        <dbReference type="SAM" id="MobiDB-lite"/>
    </source>
</evidence>
<evidence type="ECO:0000259" key="4">
    <source>
        <dbReference type="Pfam" id="PF00534"/>
    </source>
</evidence>
<gene>
    <name evidence="6" type="ORF">GCM10011594_08990</name>
</gene>
<evidence type="ECO:0000259" key="5">
    <source>
        <dbReference type="Pfam" id="PF13439"/>
    </source>
</evidence>
<keyword evidence="2" id="KW-0808">Transferase</keyword>
<dbReference type="InterPro" id="IPR001296">
    <property type="entry name" value="Glyco_trans_1"/>
</dbReference>
<proteinExistence type="predicted"/>
<dbReference type="SUPFAM" id="SSF53756">
    <property type="entry name" value="UDP-Glycosyltransferase/glycogen phosphorylase"/>
    <property type="match status" value="1"/>
</dbReference>
<evidence type="ECO:0000256" key="1">
    <source>
        <dbReference type="ARBA" id="ARBA00022676"/>
    </source>
</evidence>
<keyword evidence="7" id="KW-1185">Reference proteome</keyword>
<dbReference type="RefSeq" id="WP_188940328.1">
    <property type="nucleotide sequence ID" value="NZ_BMNA01000002.1"/>
</dbReference>
<protein>
    <recommendedName>
        <fullName evidence="8">Glycosyltransferase involved in cell wall biosynthesis</fullName>
    </recommendedName>
</protein>
<dbReference type="CDD" id="cd03801">
    <property type="entry name" value="GT4_PimA-like"/>
    <property type="match status" value="1"/>
</dbReference>
<dbReference type="Gene3D" id="3.40.50.2000">
    <property type="entry name" value="Glycogen Phosphorylase B"/>
    <property type="match status" value="2"/>
</dbReference>
<feature type="domain" description="Glycosyl transferase family 1" evidence="4">
    <location>
        <begin position="298"/>
        <end position="446"/>
    </location>
</feature>
<dbReference type="PANTHER" id="PTHR45947">
    <property type="entry name" value="SULFOQUINOVOSYL TRANSFERASE SQD2"/>
    <property type="match status" value="1"/>
</dbReference>
<dbReference type="Proteomes" id="UP000655208">
    <property type="component" value="Unassembled WGS sequence"/>
</dbReference>
<feature type="compositionally biased region" description="Polar residues" evidence="3">
    <location>
        <begin position="1"/>
        <end position="10"/>
    </location>
</feature>
<dbReference type="GO" id="GO:1901137">
    <property type="term" value="P:carbohydrate derivative biosynthetic process"/>
    <property type="evidence" value="ECO:0007669"/>
    <property type="project" value="UniProtKB-ARBA"/>
</dbReference>
<dbReference type="Pfam" id="PF13439">
    <property type="entry name" value="Glyco_transf_4"/>
    <property type="match status" value="1"/>
</dbReference>
<dbReference type="SUPFAM" id="SSF55781">
    <property type="entry name" value="GAF domain-like"/>
    <property type="match status" value="1"/>
</dbReference>
<accession>A0A917SNN5</accession>
<comment type="caution">
    <text evidence="6">The sequence shown here is derived from an EMBL/GenBank/DDBJ whole genome shotgun (WGS) entry which is preliminary data.</text>
</comment>
<evidence type="ECO:0000313" key="7">
    <source>
        <dbReference type="Proteomes" id="UP000655208"/>
    </source>
</evidence>
<feature type="domain" description="Glycosyltransferase subfamily 4-like N-terminal" evidence="5">
    <location>
        <begin position="136"/>
        <end position="284"/>
    </location>
</feature>
<keyword evidence="1" id="KW-0328">Glycosyltransferase</keyword>
<dbReference type="GO" id="GO:0016757">
    <property type="term" value="F:glycosyltransferase activity"/>
    <property type="evidence" value="ECO:0007669"/>
    <property type="project" value="UniProtKB-KW"/>
</dbReference>
<evidence type="ECO:0008006" key="8">
    <source>
        <dbReference type="Google" id="ProtNLM"/>
    </source>
</evidence>
<dbReference type="PANTHER" id="PTHR45947:SF13">
    <property type="entry name" value="TRANSFERASE"/>
    <property type="match status" value="1"/>
</dbReference>
<dbReference type="AlphaFoldDB" id="A0A917SNN5"/>
<sequence length="620" mass="66962">MTDTTRTVQRSLVAERNRGEASPMAGVRIDDEQPTADDAAVQERHAGAETLDAVRALAERAAAPVRERIGVPAQRRRGEVRTTTSAEETMAAVAEMAATVPEQRPGSGSAIPELFPEAGKKSLSVLIVTSEAPPVVSGISKTVAMLLRGLTEQGHRVDVVSRQDYPRFMRGEFRLSAFAFYWPALRRRLASYDVVNLHGPVPTISEVFLLLTRTVRKLNRPALIYTHHSDLAISKFERICGVYNRLVGQLAQSADAVVVSSNAYLGRMWRSSRKPVSVIPWAIESEPEAADRPTRTGGALKVLFVGQLRSYKGLHVLLDAVRGLTDVEVTIVGNGPLRGEVEARVARPDLQNVTLAGRLSDDELWQAYRTHDVVVLPSTTTAEAYGLVLAEGMAAGCVPVASALPGVRELASETGFAVPPGNAGALRRVFERLARNPELVERLSAASLARSRELSVEAMAGQYAEVFRTALDLSDNDRVEEALPDGWDSADELLDVVREATGVRRASLSLVPRGTTEPWAQVWPGDGKPSFRALAPVAAEVATTLRPTLIAPGVRPEPRIAELLHDAQLTSALLLPVRSSRHGVAVLALSTTDDDAVVLGRTELNLVLRLVVLRGARQSA</sequence>
<name>A0A917SNN5_9ACTN</name>
<dbReference type="InterPro" id="IPR050194">
    <property type="entry name" value="Glycosyltransferase_grp1"/>
</dbReference>
<evidence type="ECO:0000313" key="6">
    <source>
        <dbReference type="EMBL" id="GGL91424.1"/>
    </source>
</evidence>